<name>A0ABW3QBM6_9BACT</name>
<evidence type="ECO:0000256" key="2">
    <source>
        <dbReference type="SAM" id="SignalP"/>
    </source>
</evidence>
<sequence>MRNTITSLFFGLLGLFLAACPSSEQHRGHQHAKPSEATGPVAELESQVLAVHDSIMARMGDLMDLQKEVAAKAQQSEGEAKETGNTVGLHLQKADEAMTDWMHQYKGDTLNVLDQEQALAYLRQQQLKVNDLSRLMQKTLREAENYVEK</sequence>
<protein>
    <recommendedName>
        <fullName evidence="5">Viral A-type inclusion protein</fullName>
    </recommendedName>
</protein>
<keyword evidence="1" id="KW-0175">Coiled coil</keyword>
<reference evidence="4" key="1">
    <citation type="journal article" date="2019" name="Int. J. Syst. Evol. Microbiol.">
        <title>The Global Catalogue of Microorganisms (GCM) 10K type strain sequencing project: providing services to taxonomists for standard genome sequencing and annotation.</title>
        <authorList>
            <consortium name="The Broad Institute Genomics Platform"/>
            <consortium name="The Broad Institute Genome Sequencing Center for Infectious Disease"/>
            <person name="Wu L."/>
            <person name="Ma J."/>
        </authorList>
    </citation>
    <scope>NUCLEOTIDE SEQUENCE [LARGE SCALE GENOMIC DNA]</scope>
    <source>
        <strain evidence="4">CCUG 55608</strain>
    </source>
</reference>
<comment type="caution">
    <text evidence="3">The sequence shown here is derived from an EMBL/GenBank/DDBJ whole genome shotgun (WGS) entry which is preliminary data.</text>
</comment>
<proteinExistence type="predicted"/>
<dbReference type="EMBL" id="JBHTLP010000018">
    <property type="protein sequence ID" value="MFD1143719.1"/>
    <property type="molecule type" value="Genomic_DNA"/>
</dbReference>
<feature type="chain" id="PRO_5045929341" description="Viral A-type inclusion protein" evidence="2">
    <location>
        <begin position="19"/>
        <end position="149"/>
    </location>
</feature>
<dbReference type="PROSITE" id="PS51257">
    <property type="entry name" value="PROKAR_LIPOPROTEIN"/>
    <property type="match status" value="1"/>
</dbReference>
<evidence type="ECO:0008006" key="5">
    <source>
        <dbReference type="Google" id="ProtNLM"/>
    </source>
</evidence>
<keyword evidence="2" id="KW-0732">Signal</keyword>
<keyword evidence="4" id="KW-1185">Reference proteome</keyword>
<dbReference type="RefSeq" id="WP_379884693.1">
    <property type="nucleotide sequence ID" value="NZ_JBHTLP010000018.1"/>
</dbReference>
<dbReference type="Proteomes" id="UP001597116">
    <property type="component" value="Unassembled WGS sequence"/>
</dbReference>
<feature type="signal peptide" evidence="2">
    <location>
        <begin position="1"/>
        <end position="18"/>
    </location>
</feature>
<evidence type="ECO:0000313" key="3">
    <source>
        <dbReference type="EMBL" id="MFD1143719.1"/>
    </source>
</evidence>
<organism evidence="3 4">
    <name type="scientific">Larkinella insperata</name>
    <dbReference type="NCBI Taxonomy" id="332158"/>
    <lineage>
        <taxon>Bacteria</taxon>
        <taxon>Pseudomonadati</taxon>
        <taxon>Bacteroidota</taxon>
        <taxon>Cytophagia</taxon>
        <taxon>Cytophagales</taxon>
        <taxon>Spirosomataceae</taxon>
        <taxon>Larkinella</taxon>
    </lineage>
</organism>
<feature type="coiled-coil region" evidence="1">
    <location>
        <begin position="122"/>
        <end position="149"/>
    </location>
</feature>
<accession>A0ABW3QBM6</accession>
<evidence type="ECO:0000256" key="1">
    <source>
        <dbReference type="SAM" id="Coils"/>
    </source>
</evidence>
<evidence type="ECO:0000313" key="4">
    <source>
        <dbReference type="Proteomes" id="UP001597116"/>
    </source>
</evidence>
<gene>
    <name evidence="3" type="ORF">ACFQ4C_21500</name>
</gene>